<evidence type="ECO:0000313" key="1">
    <source>
        <dbReference type="EMBL" id="BAB24316.1"/>
    </source>
</evidence>
<proteinExistence type="evidence at transcript level"/>
<reference evidence="1" key="6">
    <citation type="journal article" date="2002" name="Nature">
        <title>Analysis of the mouse transcriptome based on functional annotation of 60,770 full-length cDNAs.</title>
        <authorList>
            <consortium name="The FANTOM Consortium and the RIKEN Genome Exploration Research Group Phase I and II Team"/>
        </authorList>
    </citation>
    <scope>NUCLEOTIDE SEQUENCE</scope>
    <source>
        <strain evidence="1">C57BL/6J</strain>
        <tissue evidence="1">Testis</tissue>
    </source>
</reference>
<reference evidence="1" key="5">
    <citation type="journal article" date="2001" name="Nature">
        <title>Functional annotation of a full-length mouse cDNA collection.</title>
        <authorList>
            <consortium name="The RIKEN Genome Exploration Research Group Phase II Team and the FANTOM Consortium"/>
        </authorList>
    </citation>
    <scope>NUCLEOTIDE SEQUENCE</scope>
    <source>
        <strain evidence="1">C57BL/6J</strain>
        <tissue evidence="1">Testis</tissue>
    </source>
</reference>
<organism evidence="1">
    <name type="scientific">Mus musculus</name>
    <name type="common">Mouse</name>
    <dbReference type="NCBI Taxonomy" id="10090"/>
    <lineage>
        <taxon>Eukaryota</taxon>
        <taxon>Metazoa</taxon>
        <taxon>Chordata</taxon>
        <taxon>Craniata</taxon>
        <taxon>Vertebrata</taxon>
        <taxon>Euteleostomi</taxon>
        <taxon>Mammalia</taxon>
        <taxon>Eutheria</taxon>
        <taxon>Euarchontoglires</taxon>
        <taxon>Glires</taxon>
        <taxon>Rodentia</taxon>
        <taxon>Myomorpha</taxon>
        <taxon>Muroidea</taxon>
        <taxon>Muridae</taxon>
        <taxon>Murinae</taxon>
        <taxon>Mus</taxon>
        <taxon>Mus</taxon>
    </lineage>
</organism>
<gene>
    <name evidence="2" type="primary">Sypl2</name>
</gene>
<accession>Q9CVY7</accession>
<reference evidence="1" key="4">
    <citation type="submission" date="2000-07" db="EMBL/GenBank/DDBJ databases">
        <authorList>
            <person name="Adachi J."/>
            <person name="Aizawa K."/>
            <person name="Akahira S."/>
            <person name="Akimura T."/>
            <person name="Arai A."/>
            <person name="Aono H."/>
            <person name="Arakawa T."/>
            <person name="Bono H."/>
            <person name="Carninci P."/>
            <person name="Fukuda S."/>
            <person name="Fukunishi Y."/>
            <person name="Furuno M."/>
            <person name="Hanagaki T."/>
            <person name="Hara A."/>
            <person name="Hayatsu N."/>
            <person name="Hiramoto K."/>
            <person name="Hiraoka T."/>
            <person name="Hori F."/>
            <person name="Imotani K."/>
            <person name="Ishii Y."/>
            <person name="Itoh M."/>
            <person name="Izawa M."/>
            <person name="Kasukawa T."/>
            <person name="Kato H."/>
            <person name="Kawai J."/>
            <person name="Kojima Y."/>
            <person name="Konno H."/>
            <person name="Kouda M."/>
            <person name="Koya S."/>
            <person name="Kurihara C."/>
            <person name="Matsuyama T."/>
            <person name="Miyazaki A."/>
            <person name="Nishi K."/>
            <person name="Nomura K."/>
            <person name="Numazaki R."/>
            <person name="Ohno M."/>
            <person name="Okazaki Y."/>
            <person name="Okido T."/>
            <person name="Owa C."/>
            <person name="Saito H."/>
            <person name="Saito R."/>
            <person name="Sakai C."/>
            <person name="Sakai K."/>
            <person name="Sano H."/>
            <person name="Sasaki D."/>
            <person name="Shibata K."/>
            <person name="Shibata Y."/>
            <person name="Shinagawa A."/>
            <person name="Shiraki T."/>
            <person name="Sogabe Y."/>
            <person name="Suzuki H."/>
            <person name="Tagami M."/>
            <person name="Tagawa A."/>
            <person name="Takahashi F."/>
            <person name="Tanaka T."/>
            <person name="Tejima Y."/>
            <person name="Toya T."/>
            <person name="Yamamura T."/>
            <person name="Yasunishi A."/>
            <person name="Yoshida K."/>
            <person name="Yoshino M."/>
            <person name="Muramatsu M."/>
            <person name="Hayashizaki Y."/>
        </authorList>
    </citation>
    <scope>NUCLEOTIDE SEQUENCE</scope>
    <source>
        <strain evidence="1">C57BL/6J</strain>
        <tissue evidence="1">Testis</tissue>
    </source>
</reference>
<sequence length="102" mass="11153">RVAAPALGGRRERSPACGVPDSDLLCARRLCPGRSHFTRTRRPGCNLSRTLILHIPLFSGGRGEEDKEGKVHFAVRTTLLLKAPGKEMGYRNHPAWNLLGPG</sequence>
<evidence type="ECO:0000313" key="2">
    <source>
        <dbReference type="MGI" id="MGI:1328311"/>
    </source>
</evidence>
<name>Q9CVY7_MOUSE</name>
<reference evidence="1" key="2">
    <citation type="journal article" date="2000" name="Genome Res.">
        <title>Normalization and subtraction of cap-trapper-selected cDNAs to prepare full-length cDNA libraries for rapid discovery of new genes.</title>
        <authorList>
            <person name="Carninci P."/>
            <person name="Shibata Y."/>
            <person name="Hayatsu N."/>
            <person name="Sugahara Y."/>
            <person name="Shibata K."/>
            <person name="Itoh M."/>
            <person name="Konno H."/>
            <person name="Okazaki Y."/>
            <person name="Muramatsu M."/>
            <person name="Hayashizaki Y."/>
        </authorList>
    </citation>
    <scope>NUCLEOTIDE SEQUENCE</scope>
    <source>
        <strain evidence="1">C57BL/6J</strain>
        <tissue evidence="1">Testis</tissue>
    </source>
</reference>
<reference evidence="1" key="7">
    <citation type="journal article" date="2005" name="Science">
        <title>The Transcriptional Landscape of the Mammalian Genome.</title>
        <authorList>
            <consortium name="The FANTOM Consortium"/>
            <consortium name="Riken Genome Exploration Research Group and Genome Science Group (Genome Network Project Core Group)"/>
        </authorList>
    </citation>
    <scope>NUCLEOTIDE SEQUENCE</scope>
    <source>
        <strain evidence="1">C57BL/6J</strain>
        <tissue evidence="1">Testis</tissue>
    </source>
</reference>
<dbReference type="AlphaFoldDB" id="Q9CVY7"/>
<dbReference type="EMBL" id="AK005920">
    <property type="protein sequence ID" value="BAB24316.1"/>
    <property type="molecule type" value="mRNA"/>
</dbReference>
<reference evidence="1" key="3">
    <citation type="journal article" date="2000" name="Genome Res.">
        <title>RIKEN integrated sequence analysis (RISA) system--384-format sequencing pipeline with 384 multicapillary sequencer.</title>
        <authorList>
            <person name="Shibata K."/>
            <person name="Itoh M."/>
            <person name="Aizawa K."/>
            <person name="Nagaoka S."/>
            <person name="Sasaki N."/>
            <person name="Carninci P."/>
            <person name="Konno H."/>
            <person name="Akiyama J."/>
            <person name="Nishi K."/>
            <person name="Kitsunai T."/>
            <person name="Tashiro H."/>
            <person name="Itoh M."/>
            <person name="Sumi N."/>
            <person name="Ishii Y."/>
            <person name="Nakamura S."/>
            <person name="Hazama M."/>
            <person name="Nishine T."/>
            <person name="Harada A."/>
            <person name="Yamamoto R."/>
            <person name="Matsumoto H."/>
            <person name="Sakaguchi S."/>
            <person name="Ikegami T."/>
            <person name="Kashiwagi K."/>
            <person name="Fujiwake S."/>
            <person name="Inoue K."/>
            <person name="Togawa Y."/>
            <person name="Izawa M."/>
            <person name="Ohara E."/>
            <person name="Watahiki M."/>
            <person name="Yoneda Y."/>
            <person name="Ishikawa T."/>
            <person name="Ozawa K."/>
            <person name="Tanaka T."/>
            <person name="Matsuura S."/>
            <person name="Kawai J."/>
            <person name="Okazaki Y."/>
            <person name="Muramatsu M."/>
            <person name="Inoue Y."/>
            <person name="Kira A."/>
            <person name="Hayashizaki Y."/>
        </authorList>
    </citation>
    <scope>NUCLEOTIDE SEQUENCE</scope>
    <source>
        <strain evidence="1">C57BL/6J</strain>
        <tissue evidence="1">Testis</tissue>
    </source>
</reference>
<feature type="non-terminal residue" evidence="1">
    <location>
        <position position="1"/>
    </location>
</feature>
<protein>
    <submittedName>
        <fullName evidence="1">Uncharacterized protein</fullName>
    </submittedName>
</protein>
<dbReference type="MGI" id="MGI:1328311">
    <property type="gene designation" value="Sypl2"/>
</dbReference>
<reference evidence="1" key="1">
    <citation type="journal article" date="1999" name="Methods Enzymol.">
        <title>High-efficiency full-length cDNA cloning.</title>
        <authorList>
            <person name="Carninci P."/>
            <person name="Hayashizaki Y."/>
        </authorList>
    </citation>
    <scope>NUCLEOTIDE SEQUENCE</scope>
    <source>
        <strain evidence="1">C57BL/6J</strain>
        <tissue evidence="1">Testis</tissue>
    </source>
</reference>
<dbReference type="AGR" id="MGI:1328311"/>
<reference evidence="1" key="8">
    <citation type="journal article" date="2005" name="Science">
        <title>Antisense Transcription in the Mammalian Transcriptome.</title>
        <authorList>
            <consortium name="RIKEN Genome Exploration Research Group and Genome Science Group (Genome Network Project Core Group) and the FANTOM Consortium"/>
        </authorList>
    </citation>
    <scope>NUCLEOTIDE SEQUENCE</scope>
    <source>
        <strain evidence="1">C57BL/6J</strain>
        <tissue evidence="1">Testis</tissue>
    </source>
</reference>